<comment type="subcellular location">
    <subcellularLocation>
        <location evidence="1">Cell membrane</location>
        <topology evidence="1">Multi-pass membrane protein</topology>
    </subcellularLocation>
</comment>
<dbReference type="Pfam" id="PF07690">
    <property type="entry name" value="MFS_1"/>
    <property type="match status" value="1"/>
</dbReference>
<sequence length="397" mass="43284">MHEGYTMRDAKFWGMVISLGLASAYIFAVMYAFQPLLPILTQQFGISISYASTTMSIMTVGLIIGLLAIGFASDRYGREWFVKSAILIVAVPFVILPFVTDFAWVVVLRFVQGIALAGVIAVGLAYLGEEIHPKFRSTATALYISFNSIGGMLGRVLTGGLAEKHSWDFALYVLAATGIVIFIIVLIFLPKSRNFMPSEVSVAKDVKGFLVHLKNPKLVIIFGFGMVLQMTFTSVWTYLPFYLNAAPFNWSLHRISFIYLTYGFGIVGAPLAGFLASKMGLPIVRTIGVATLVIGVIITMIPSTTGIIIGMCVICLGFFVAHSLMASTVTMEATHHKGSASSLYLVSYYIGVAIGSSAFSTIWESYHWQGITLLAASLPIVYSALTLITRKPHKKMT</sequence>
<feature type="transmembrane region" description="Helical" evidence="8">
    <location>
        <begin position="368"/>
        <end position="388"/>
    </location>
</feature>
<feature type="transmembrane region" description="Helical" evidence="8">
    <location>
        <begin position="53"/>
        <end position="73"/>
    </location>
</feature>
<keyword evidence="7 8" id="KW-0472">Membrane</keyword>
<feature type="transmembrane region" description="Helical" evidence="8">
    <location>
        <begin position="12"/>
        <end position="33"/>
    </location>
</feature>
<feature type="domain" description="Major facilitator superfamily (MFS) profile" evidence="9">
    <location>
        <begin position="15"/>
        <end position="394"/>
    </location>
</feature>
<keyword evidence="5 8" id="KW-0812">Transmembrane</keyword>
<keyword evidence="3" id="KW-0813">Transport</keyword>
<feature type="transmembrane region" description="Helical" evidence="8">
    <location>
        <begin position="343"/>
        <end position="362"/>
    </location>
</feature>
<dbReference type="InterPro" id="IPR036259">
    <property type="entry name" value="MFS_trans_sf"/>
</dbReference>
<dbReference type="CDD" id="cd17324">
    <property type="entry name" value="MFS_NepI_like"/>
    <property type="match status" value="1"/>
</dbReference>
<dbReference type="InterPro" id="IPR011701">
    <property type="entry name" value="MFS"/>
</dbReference>
<feature type="transmembrane region" description="Helical" evidence="8">
    <location>
        <begin position="139"/>
        <end position="157"/>
    </location>
</feature>
<evidence type="ECO:0000256" key="7">
    <source>
        <dbReference type="ARBA" id="ARBA00023136"/>
    </source>
</evidence>
<organism evidence="10">
    <name type="scientific">Metalysinibacillus saudimassiliensis</name>
    <dbReference type="NCBI Taxonomy" id="1461583"/>
    <lineage>
        <taxon>Bacteria</taxon>
        <taxon>Bacillati</taxon>
        <taxon>Bacillota</taxon>
        <taxon>Bacilli</taxon>
        <taxon>Bacillales</taxon>
        <taxon>Caryophanaceae</taxon>
        <taxon>Metalysinibacillus</taxon>
    </lineage>
</organism>
<dbReference type="PATRIC" id="fig|1461583.4.peg.56"/>
<feature type="transmembrane region" description="Helical" evidence="8">
    <location>
        <begin position="283"/>
        <end position="301"/>
    </location>
</feature>
<feature type="transmembrane region" description="Helical" evidence="8">
    <location>
        <begin position="218"/>
        <end position="243"/>
    </location>
</feature>
<dbReference type="HOGENOM" id="CLU_001265_19_3_9"/>
<evidence type="ECO:0000256" key="5">
    <source>
        <dbReference type="ARBA" id="ARBA00022692"/>
    </source>
</evidence>
<dbReference type="GO" id="GO:0005886">
    <property type="term" value="C:plasma membrane"/>
    <property type="evidence" value="ECO:0007669"/>
    <property type="project" value="UniProtKB-SubCell"/>
</dbReference>
<dbReference type="EMBL" id="LN483073">
    <property type="protein sequence ID" value="CDZ99349.1"/>
    <property type="molecule type" value="Genomic_DNA"/>
</dbReference>
<dbReference type="AlphaFoldDB" id="A0A078LZ81"/>
<feature type="transmembrane region" description="Helical" evidence="8">
    <location>
        <begin position="307"/>
        <end position="331"/>
    </location>
</feature>
<dbReference type="GO" id="GO:0022857">
    <property type="term" value="F:transmembrane transporter activity"/>
    <property type="evidence" value="ECO:0007669"/>
    <property type="project" value="InterPro"/>
</dbReference>
<evidence type="ECO:0000313" key="10">
    <source>
        <dbReference type="EMBL" id="CDZ99349.1"/>
    </source>
</evidence>
<dbReference type="InterPro" id="IPR020846">
    <property type="entry name" value="MFS_dom"/>
</dbReference>
<keyword evidence="6 8" id="KW-1133">Transmembrane helix</keyword>
<evidence type="ECO:0000259" key="9">
    <source>
        <dbReference type="PROSITE" id="PS50850"/>
    </source>
</evidence>
<proteinExistence type="inferred from homology"/>
<dbReference type="PANTHER" id="PTHR43271:SF2">
    <property type="entry name" value="BLL2771 PROTEIN"/>
    <property type="match status" value="1"/>
</dbReference>
<feature type="transmembrane region" description="Helical" evidence="8">
    <location>
        <begin position="80"/>
        <end position="100"/>
    </location>
</feature>
<evidence type="ECO:0000256" key="2">
    <source>
        <dbReference type="ARBA" id="ARBA00008335"/>
    </source>
</evidence>
<dbReference type="PANTHER" id="PTHR43271">
    <property type="entry name" value="BLL2771 PROTEIN"/>
    <property type="match status" value="1"/>
</dbReference>
<name>A0A078LZ81_9BACL</name>
<feature type="transmembrane region" description="Helical" evidence="8">
    <location>
        <begin position="169"/>
        <end position="189"/>
    </location>
</feature>
<reference evidence="10" key="1">
    <citation type="submission" date="2014-07" db="EMBL/GenBank/DDBJ databases">
        <authorList>
            <person name="Urmite Genomes Urmite Genomes"/>
        </authorList>
    </citation>
    <scope>NUCLEOTIDE SEQUENCE</scope>
    <source>
        <strain evidence="10">13S34_air</strain>
    </source>
</reference>
<evidence type="ECO:0000256" key="8">
    <source>
        <dbReference type="SAM" id="Phobius"/>
    </source>
</evidence>
<evidence type="ECO:0000256" key="4">
    <source>
        <dbReference type="ARBA" id="ARBA00022475"/>
    </source>
</evidence>
<dbReference type="Gene3D" id="1.20.1250.20">
    <property type="entry name" value="MFS general substrate transporter like domains"/>
    <property type="match status" value="1"/>
</dbReference>
<keyword evidence="4" id="KW-1003">Cell membrane</keyword>
<gene>
    <name evidence="10" type="primary">ynfM</name>
    <name evidence="10" type="ORF">BN1050_00057</name>
</gene>
<accession>A0A078LZ81</accession>
<protein>
    <submittedName>
        <fullName evidence="10">Inner membrane transport protein YnfM</fullName>
    </submittedName>
</protein>
<feature type="transmembrane region" description="Helical" evidence="8">
    <location>
        <begin position="255"/>
        <end position="276"/>
    </location>
</feature>
<evidence type="ECO:0000256" key="1">
    <source>
        <dbReference type="ARBA" id="ARBA00004651"/>
    </source>
</evidence>
<comment type="similarity">
    <text evidence="2">Belongs to the major facilitator superfamily.</text>
</comment>
<evidence type="ECO:0000256" key="6">
    <source>
        <dbReference type="ARBA" id="ARBA00022989"/>
    </source>
</evidence>
<dbReference type="SUPFAM" id="SSF103473">
    <property type="entry name" value="MFS general substrate transporter"/>
    <property type="match status" value="1"/>
</dbReference>
<dbReference type="PROSITE" id="PS50850">
    <property type="entry name" value="MFS"/>
    <property type="match status" value="1"/>
</dbReference>
<feature type="transmembrane region" description="Helical" evidence="8">
    <location>
        <begin position="106"/>
        <end position="127"/>
    </location>
</feature>
<evidence type="ECO:0000256" key="3">
    <source>
        <dbReference type="ARBA" id="ARBA00022448"/>
    </source>
</evidence>